<dbReference type="eggNOG" id="ENOG502QUFR">
    <property type="taxonomic scope" value="Eukaryota"/>
</dbReference>
<comment type="caution">
    <text evidence="2">The sequence shown here is derived from an EMBL/GenBank/DDBJ whole genome shotgun (WGS) entry which is preliminary data.</text>
</comment>
<evidence type="ECO:0000313" key="2">
    <source>
        <dbReference type="EMBL" id="CCH45948.1"/>
    </source>
</evidence>
<name>K0KXY7_WICCF</name>
<evidence type="ECO:0000313" key="3">
    <source>
        <dbReference type="Proteomes" id="UP000009328"/>
    </source>
</evidence>
<dbReference type="InParanoid" id="K0KXY7"/>
<evidence type="ECO:0008006" key="4">
    <source>
        <dbReference type="Google" id="ProtNLM"/>
    </source>
</evidence>
<protein>
    <recommendedName>
        <fullName evidence="4">SPS-sensor component PTR3</fullName>
    </recommendedName>
</protein>
<dbReference type="Gene3D" id="2.130.10.10">
    <property type="entry name" value="YVTN repeat-like/Quinoprotein amine dehydrogenase"/>
    <property type="match status" value="1"/>
</dbReference>
<dbReference type="EMBL" id="CAIF01000219">
    <property type="protein sequence ID" value="CCH45948.1"/>
    <property type="molecule type" value="Genomic_DNA"/>
</dbReference>
<sequence length="656" mass="74173">MSEDQIDTFEALKDSINQSLTHLNSIDHEGNLHYNIISDPFMLRCGCIISEKLAISLAQDTEFECPICHIPTTFGHEIKPLKNLYNVLYPQISSQEENISDKKESLLSLFYSVANKINENPVPKISKESHEQQQHLKNIHNLGQLNLKTSSETSSLNETLPITTSNIRKFSSTSSISVPASTQSSSIIPSLQPQTFSSPSSSPPSHTTSNSQTSSMKNLPSTSTNLPETHEQKEYLFVKCFPTYRQRFQYNTHSKFLKTKSKNFINNSISPSCKFFALIQPKKWEVWEISSDSKKPPILYCCGKTTGEYGLNFENLSKPNPNEILGGQAKEFDELTLKKKLNDWEQFYCSLSDDFLVISGTGGILRIIDLRKNGKPIYLYISNFPIRCLELSSNSKLIAYGITGKDRITGSEQALVVLHKLSFNENEDDSNDDDQNFQDDPITITFPYRDPINQLSFSNDSNYLSVSTALESRFLTIWVKNYTEPKLVMKSLRNIDTSLESEGITDVRLFPDNQHMIITSSSFNAAPIIIDNNISSINGLQTVAQPKLLLKLDELGSSIHKSTISPRNDTIAILDRNGRIYLIFATKMDMESKRIFIVDQVSNAFRRRECASIQFSKDGYKLYCLDRKGILYINDFAAGLPHQSEITRCKPLIWGN</sequence>
<accession>K0KXY7</accession>
<dbReference type="InterPro" id="IPR015943">
    <property type="entry name" value="WD40/YVTN_repeat-like_dom_sf"/>
</dbReference>
<proteinExistence type="predicted"/>
<dbReference type="SUPFAM" id="SSF50978">
    <property type="entry name" value="WD40 repeat-like"/>
    <property type="match status" value="1"/>
</dbReference>
<dbReference type="HOGENOM" id="CLU_028479_0_0_1"/>
<gene>
    <name evidence="2" type="ORF">BN7_5535</name>
</gene>
<dbReference type="Proteomes" id="UP000009328">
    <property type="component" value="Unassembled WGS sequence"/>
</dbReference>
<feature type="region of interest" description="Disordered" evidence="1">
    <location>
        <begin position="180"/>
        <end position="226"/>
    </location>
</feature>
<dbReference type="FunCoup" id="K0KXY7">
    <property type="interactions" value="35"/>
</dbReference>
<dbReference type="STRING" id="1206466.K0KXY7"/>
<feature type="compositionally biased region" description="Low complexity" evidence="1">
    <location>
        <begin position="180"/>
        <end position="215"/>
    </location>
</feature>
<feature type="compositionally biased region" description="Polar residues" evidence="1">
    <location>
        <begin position="216"/>
        <end position="226"/>
    </location>
</feature>
<dbReference type="InterPro" id="IPR036322">
    <property type="entry name" value="WD40_repeat_dom_sf"/>
</dbReference>
<reference evidence="2 3" key="1">
    <citation type="journal article" date="2012" name="Eukaryot. Cell">
        <title>Draft genome sequence of Wickerhamomyces ciferrii NRRL Y-1031 F-60-10.</title>
        <authorList>
            <person name="Schneider J."/>
            <person name="Andrea H."/>
            <person name="Blom J."/>
            <person name="Jaenicke S."/>
            <person name="Ruckert C."/>
            <person name="Schorsch C."/>
            <person name="Szczepanowski R."/>
            <person name="Farwick M."/>
            <person name="Goesmann A."/>
            <person name="Puhler A."/>
            <person name="Schaffer S."/>
            <person name="Tauch A."/>
            <person name="Kohler T."/>
            <person name="Brinkrolf K."/>
        </authorList>
    </citation>
    <scope>NUCLEOTIDE SEQUENCE [LARGE SCALE GENOMIC DNA]</scope>
    <source>
        <strain evidence="3">ATCC 14091 / BCRC 22168 / CBS 111 / JCM 3599 / NBRC 0793 / NRRL Y-1031 F-60-10</strain>
    </source>
</reference>
<organism evidence="2 3">
    <name type="scientific">Wickerhamomyces ciferrii (strain ATCC 14091 / BCRC 22168 / CBS 111 / JCM 3599 / NBRC 0793 / NRRL Y-1031 F-60-10)</name>
    <name type="common">Yeast</name>
    <name type="synonym">Pichia ciferrii</name>
    <dbReference type="NCBI Taxonomy" id="1206466"/>
    <lineage>
        <taxon>Eukaryota</taxon>
        <taxon>Fungi</taxon>
        <taxon>Dikarya</taxon>
        <taxon>Ascomycota</taxon>
        <taxon>Saccharomycotina</taxon>
        <taxon>Saccharomycetes</taxon>
        <taxon>Phaffomycetales</taxon>
        <taxon>Wickerhamomycetaceae</taxon>
        <taxon>Wickerhamomyces</taxon>
    </lineage>
</organism>
<keyword evidence="3" id="KW-1185">Reference proteome</keyword>
<evidence type="ECO:0000256" key="1">
    <source>
        <dbReference type="SAM" id="MobiDB-lite"/>
    </source>
</evidence>
<dbReference type="AlphaFoldDB" id="K0KXY7"/>